<comment type="caution">
    <text evidence="1">The sequence shown here is derived from an EMBL/GenBank/DDBJ whole genome shotgun (WGS) entry which is preliminary data.</text>
</comment>
<evidence type="ECO:0000313" key="1">
    <source>
        <dbReference type="EMBL" id="GAA3117078.1"/>
    </source>
</evidence>
<reference evidence="2" key="1">
    <citation type="journal article" date="2019" name="Int. J. Syst. Evol. Microbiol.">
        <title>The Global Catalogue of Microorganisms (GCM) 10K type strain sequencing project: providing services to taxonomists for standard genome sequencing and annotation.</title>
        <authorList>
            <consortium name="The Broad Institute Genomics Platform"/>
            <consortium name="The Broad Institute Genome Sequencing Center for Infectious Disease"/>
            <person name="Wu L."/>
            <person name="Ma J."/>
        </authorList>
    </citation>
    <scope>NUCLEOTIDE SEQUENCE [LARGE SCALE GENOMIC DNA]</scope>
    <source>
        <strain evidence="2">JCM 11574</strain>
    </source>
</reference>
<protein>
    <recommendedName>
        <fullName evidence="3">Nucleotidyltransferase-like protein</fullName>
    </recommendedName>
</protein>
<evidence type="ECO:0008006" key="3">
    <source>
        <dbReference type="Google" id="ProtNLM"/>
    </source>
</evidence>
<accession>A0ABP6MK19</accession>
<name>A0ABP6MK19_9ACTN</name>
<dbReference type="Proteomes" id="UP001500893">
    <property type="component" value="Unassembled WGS sequence"/>
</dbReference>
<sequence length="347" mass="37435">MDLSLRTVREVMGVDPDIRLGLVLERAGRRDQRLGGTVCSLAAAEGHRMGALGTALLDAERARRDEHERIIDLVGRTGRADVLKGAALQRYYPPGVLRTSRDVDLLVPDEGELWAAVAAVARERPVDEARVSMLDSGGRRHWAVALNWPSPESDLDYVYAAEFLSAPFVGNSTTVPLRAEWPANRTVAHLLLIAEELFQQPLRGRDVVDAAVLVDAMTEQDVTDLHQAAGHWMLAPEVQEALARVNAVSGLTTETSRVLARDLSAAAEWERARRAAGGPGDGTATAVHYGFSLGPALSSPTVVVEQDAELTVVRCPVGGYLMVDTLSVPYELARTALDRYPGAVLPG</sequence>
<dbReference type="RefSeq" id="WP_345046307.1">
    <property type="nucleotide sequence ID" value="NZ_BAAAVM010000001.1"/>
</dbReference>
<dbReference type="EMBL" id="BAAAVM010000001">
    <property type="protein sequence ID" value="GAA3117078.1"/>
    <property type="molecule type" value="Genomic_DNA"/>
</dbReference>
<evidence type="ECO:0000313" key="2">
    <source>
        <dbReference type="Proteomes" id="UP001500893"/>
    </source>
</evidence>
<proteinExistence type="predicted"/>
<keyword evidence="2" id="KW-1185">Reference proteome</keyword>
<organism evidence="1 2">
    <name type="scientific">Streptomyces rameus</name>
    <dbReference type="NCBI Taxonomy" id="68261"/>
    <lineage>
        <taxon>Bacteria</taxon>
        <taxon>Bacillati</taxon>
        <taxon>Actinomycetota</taxon>
        <taxon>Actinomycetes</taxon>
        <taxon>Kitasatosporales</taxon>
        <taxon>Streptomycetaceae</taxon>
        <taxon>Streptomyces</taxon>
    </lineage>
</organism>
<gene>
    <name evidence="1" type="ORF">GCM10010521_01000</name>
</gene>